<dbReference type="EMBL" id="CP071517">
    <property type="protein sequence ID" value="QSX74550.1"/>
    <property type="molecule type" value="Genomic_DNA"/>
</dbReference>
<name>A0ABX7R988_9GAMM</name>
<feature type="transmembrane region" description="Helical" evidence="1">
    <location>
        <begin position="51"/>
        <end position="77"/>
    </location>
</feature>
<sequence>MAFVAGFVLFAALGVGAVLATQKFIDSGAFHVASRSFGKLDYLVVHQPLQYWAAISVLYGVGVYLTGCGIAIACLCFRRSSGEA</sequence>
<keyword evidence="1" id="KW-0812">Transmembrane</keyword>
<keyword evidence="1" id="KW-0472">Membrane</keyword>
<reference evidence="2 3" key="1">
    <citation type="submission" date="2021-02" db="EMBL/GenBank/DDBJ databases">
        <title>Lysobacter arenosi sp. nov., isolated from soil of gangwondo yeongwol, south Korea.</title>
        <authorList>
            <person name="Kim K.R."/>
            <person name="Kim K.H."/>
            <person name="Jeon C.O."/>
        </authorList>
    </citation>
    <scope>NUCLEOTIDE SEQUENCE [LARGE SCALE GENOMIC DNA]</scope>
    <source>
        <strain evidence="2 3">R7</strain>
    </source>
</reference>
<dbReference type="RefSeq" id="WP_207527004.1">
    <property type="nucleotide sequence ID" value="NZ_CP071517.1"/>
</dbReference>
<keyword evidence="1" id="KW-1133">Transmembrane helix</keyword>
<dbReference type="Proteomes" id="UP000663400">
    <property type="component" value="Chromosome"/>
</dbReference>
<evidence type="ECO:0000256" key="1">
    <source>
        <dbReference type="SAM" id="Phobius"/>
    </source>
</evidence>
<protein>
    <submittedName>
        <fullName evidence="2">Uncharacterized protein</fullName>
    </submittedName>
</protein>
<gene>
    <name evidence="2" type="ORF">HIV01_015410</name>
</gene>
<accession>A0ABX7R988</accession>
<proteinExistence type="predicted"/>
<evidence type="ECO:0000313" key="2">
    <source>
        <dbReference type="EMBL" id="QSX74550.1"/>
    </source>
</evidence>
<keyword evidence="3" id="KW-1185">Reference proteome</keyword>
<evidence type="ECO:0000313" key="3">
    <source>
        <dbReference type="Proteomes" id="UP000663400"/>
    </source>
</evidence>
<organism evidence="2 3">
    <name type="scientific">Lysobacter arenosi</name>
    <dbReference type="NCBI Taxonomy" id="2795387"/>
    <lineage>
        <taxon>Bacteria</taxon>
        <taxon>Pseudomonadati</taxon>
        <taxon>Pseudomonadota</taxon>
        <taxon>Gammaproteobacteria</taxon>
        <taxon>Lysobacterales</taxon>
        <taxon>Lysobacteraceae</taxon>
        <taxon>Lysobacter</taxon>
    </lineage>
</organism>